<dbReference type="Pfam" id="PF23572">
    <property type="entry name" value="GH3_C"/>
    <property type="match status" value="1"/>
</dbReference>
<evidence type="ECO:0000259" key="2">
    <source>
        <dbReference type="Pfam" id="PF23572"/>
    </source>
</evidence>
<comment type="caution">
    <text evidence="3">The sequence shown here is derived from an EMBL/GenBank/DDBJ whole genome shotgun (WGS) entry which is preliminary data.</text>
</comment>
<dbReference type="InterPro" id="IPR020845">
    <property type="entry name" value="AMP-binding_CS"/>
</dbReference>
<dbReference type="PROSITE" id="PS00455">
    <property type="entry name" value="AMP_BINDING"/>
    <property type="match status" value="1"/>
</dbReference>
<feature type="domain" description="GH3 C-terminal" evidence="2">
    <location>
        <begin position="424"/>
        <end position="503"/>
    </location>
</feature>
<name>A0A7I8VLD9_9ANNE</name>
<keyword evidence="4" id="KW-1185">Reference proteome</keyword>
<dbReference type="InterPro" id="IPR055378">
    <property type="entry name" value="GH3_C"/>
</dbReference>
<evidence type="ECO:0000259" key="1">
    <source>
        <dbReference type="Pfam" id="PF23571"/>
    </source>
</evidence>
<organism evidence="3 4">
    <name type="scientific">Dimorphilus gyrociliatus</name>
    <dbReference type="NCBI Taxonomy" id="2664684"/>
    <lineage>
        <taxon>Eukaryota</taxon>
        <taxon>Metazoa</taxon>
        <taxon>Spiralia</taxon>
        <taxon>Lophotrochozoa</taxon>
        <taxon>Annelida</taxon>
        <taxon>Polychaeta</taxon>
        <taxon>Polychaeta incertae sedis</taxon>
        <taxon>Dinophilidae</taxon>
        <taxon>Dimorphilus</taxon>
    </lineage>
</organism>
<dbReference type="EMBL" id="CAJFCJ010000006">
    <property type="protein sequence ID" value="CAD5116514.1"/>
    <property type="molecule type" value="Genomic_DNA"/>
</dbReference>
<gene>
    <name evidence="3" type="ORF">DGYR_LOCUS5135</name>
</gene>
<dbReference type="GO" id="GO:0016881">
    <property type="term" value="F:acid-amino acid ligase activity"/>
    <property type="evidence" value="ECO:0007669"/>
    <property type="project" value="TreeGrafter"/>
</dbReference>
<proteinExistence type="predicted"/>
<protein>
    <submittedName>
        <fullName evidence="3">DgyrCDS5392</fullName>
    </submittedName>
</protein>
<dbReference type="AlphaFoldDB" id="A0A7I8VLD9"/>
<dbReference type="InterPro" id="IPR004993">
    <property type="entry name" value="GH3"/>
</dbReference>
<dbReference type="PANTHER" id="PTHR31901">
    <property type="entry name" value="GH3 DOMAIN-CONTAINING PROTEIN"/>
    <property type="match status" value="1"/>
</dbReference>
<feature type="domain" description="GH3 middle" evidence="1">
    <location>
        <begin position="300"/>
        <end position="360"/>
    </location>
</feature>
<dbReference type="SUPFAM" id="SSF56801">
    <property type="entry name" value="Acetyl-CoA synthetase-like"/>
    <property type="match status" value="1"/>
</dbReference>
<dbReference type="Pfam" id="PF23571">
    <property type="entry name" value="GH3_M"/>
    <property type="match status" value="1"/>
</dbReference>
<evidence type="ECO:0000313" key="4">
    <source>
        <dbReference type="Proteomes" id="UP000549394"/>
    </source>
</evidence>
<evidence type="ECO:0000313" key="3">
    <source>
        <dbReference type="EMBL" id="CAD5116514.1"/>
    </source>
</evidence>
<dbReference type="Pfam" id="PF03321">
    <property type="entry name" value="GH3"/>
    <property type="match status" value="1"/>
</dbReference>
<dbReference type="GO" id="GO:0005737">
    <property type="term" value="C:cytoplasm"/>
    <property type="evidence" value="ECO:0007669"/>
    <property type="project" value="TreeGrafter"/>
</dbReference>
<dbReference type="OrthoDB" id="10004661at2759"/>
<sequence length="518" mass="60230">MTEWGKKYKFNSIKDYDDFYKLHPITEYNDYSDYIYKISAKRQNVLSKKDVIYFAKTSGTTGKPKIIPVTSEMKRYGMSNIGPIIMYNVYKGTNGKSKTLHRVLGLYYGLNNIGSIKDINSGAVVCHLRPDRLYKFGVTPPGGFLIAHEKSALHVHAVFALRDKDIGEINALFASTVYYFWKYLDEHWELVCSDINNGILNENLLIDDKIRKELNSQLSPNRKRALEIKSIFNGPREELAKRIWPNLIAVKMITSGTFSIYYKAMKKIYMKNIDTYSLIHSCNECHIGIGAELAPDSCVYILNANYAFFEFIHEKDAVINRLIPILPSDVTIGENYEVVVTNNSGLYRYRTGDLITIVSKKPYFTYKLLNRRQSVLNVKGRFLSENTILEIVELTAIRLNKIIIDTILIPNIRKSTIVENYYYSSLPHYILFIELIDGGNLTREEKLMFDIELRKSFNVYDKLRQNDEMDKINVICTRKNTFNNLRQILKQENNMAFKMPRLELEREDIIQFLIENRQ</sequence>
<reference evidence="3 4" key="1">
    <citation type="submission" date="2020-08" db="EMBL/GenBank/DDBJ databases">
        <authorList>
            <person name="Hejnol A."/>
        </authorList>
    </citation>
    <scope>NUCLEOTIDE SEQUENCE [LARGE SCALE GENOMIC DNA]</scope>
</reference>
<dbReference type="Proteomes" id="UP000549394">
    <property type="component" value="Unassembled WGS sequence"/>
</dbReference>
<accession>A0A7I8VLD9</accession>
<dbReference type="PANTHER" id="PTHR31901:SF9">
    <property type="entry name" value="GH3 DOMAIN-CONTAINING PROTEIN"/>
    <property type="match status" value="1"/>
</dbReference>
<dbReference type="InterPro" id="IPR055377">
    <property type="entry name" value="GH3_M"/>
</dbReference>